<keyword evidence="2" id="KW-0413">Isomerase</keyword>
<dbReference type="Gene3D" id="1.50.10.10">
    <property type="match status" value="1"/>
</dbReference>
<dbReference type="Pfam" id="PF07221">
    <property type="entry name" value="GlcNAc_2-epim"/>
    <property type="match status" value="1"/>
</dbReference>
<accession>A0A318XPU9</accession>
<keyword evidence="4" id="KW-1185">Reference proteome</keyword>
<dbReference type="EMBL" id="QKMR01000001">
    <property type="protein sequence ID" value="PYG90396.1"/>
    <property type="molecule type" value="Genomic_DNA"/>
</dbReference>
<dbReference type="InterPro" id="IPR010819">
    <property type="entry name" value="AGE/CE"/>
</dbReference>
<dbReference type="RefSeq" id="WP_110460367.1">
    <property type="nucleotide sequence ID" value="NZ_QKMR01000001.1"/>
</dbReference>
<sequence length="399" mass="46835">MTNIAEKYADFYRNQLVNDIMPFWEERCIDSECGGYITCFDREGNITDKNKYIWFQGRQLYTFSLAFNKIERKGKWLEMAEWGYKFLVEKAYAGNGRWNFQLDRAGNVITGTNSIYSDFHVLQGLAEYMLATDCKDPDGMRILTETYNAMEINVNDPLFKDLYENTWSPKFIWHDLYLTALNTAGIASQVLPEGRTTEFEDNCLKKILYSFARDEYKMVFEAVTRDGGIDLEPEGSFINPGHSLESMWFCMETAARRKNDKDIKRALEIVEWTYNIGYDKQYGGIFSYLDATGQEPVPLDWHRETNSLWDDKVWWVNCESLCSFATAYALSGDKKYLKMFEELHEYCQKHFFDPKYGEWYERLHRDGSVKVSDKGTKWKCAFHLARSMVKIISMFEAIQ</sequence>
<evidence type="ECO:0000256" key="2">
    <source>
        <dbReference type="ARBA" id="ARBA00023235"/>
    </source>
</evidence>
<dbReference type="GO" id="GO:0016853">
    <property type="term" value="F:isomerase activity"/>
    <property type="evidence" value="ECO:0007669"/>
    <property type="project" value="UniProtKB-KW"/>
</dbReference>
<dbReference type="InterPro" id="IPR008928">
    <property type="entry name" value="6-hairpin_glycosidase_sf"/>
</dbReference>
<dbReference type="GO" id="GO:0005975">
    <property type="term" value="P:carbohydrate metabolic process"/>
    <property type="evidence" value="ECO:0007669"/>
    <property type="project" value="InterPro"/>
</dbReference>
<evidence type="ECO:0000313" key="4">
    <source>
        <dbReference type="Proteomes" id="UP000248132"/>
    </source>
</evidence>
<dbReference type="PANTHER" id="PTHR15108">
    <property type="entry name" value="N-ACYLGLUCOSAMINE-2-EPIMERASE"/>
    <property type="match status" value="1"/>
</dbReference>
<protein>
    <submittedName>
        <fullName evidence="3">N-acylglucosamine 2-epimerase</fullName>
    </submittedName>
</protein>
<proteinExistence type="inferred from homology"/>
<organism evidence="3 4">
    <name type="scientific">Ruminiclostridium sufflavum DSM 19573</name>
    <dbReference type="NCBI Taxonomy" id="1121337"/>
    <lineage>
        <taxon>Bacteria</taxon>
        <taxon>Bacillati</taxon>
        <taxon>Bacillota</taxon>
        <taxon>Clostridia</taxon>
        <taxon>Eubacteriales</taxon>
        <taxon>Oscillospiraceae</taxon>
        <taxon>Ruminiclostridium</taxon>
    </lineage>
</organism>
<reference evidence="3 4" key="1">
    <citation type="submission" date="2018-06" db="EMBL/GenBank/DDBJ databases">
        <title>Genomic Encyclopedia of Type Strains, Phase I: the one thousand microbial genomes (KMG-I) project.</title>
        <authorList>
            <person name="Kyrpides N."/>
        </authorList>
    </citation>
    <scope>NUCLEOTIDE SEQUENCE [LARGE SCALE GENOMIC DNA]</scope>
    <source>
        <strain evidence="3 4">DSM 19573</strain>
    </source>
</reference>
<dbReference type="InterPro" id="IPR012341">
    <property type="entry name" value="6hp_glycosidase-like_sf"/>
</dbReference>
<dbReference type="SUPFAM" id="SSF48208">
    <property type="entry name" value="Six-hairpin glycosidases"/>
    <property type="match status" value="1"/>
</dbReference>
<name>A0A318XPU9_9FIRM</name>
<evidence type="ECO:0000256" key="1">
    <source>
        <dbReference type="ARBA" id="ARBA00008558"/>
    </source>
</evidence>
<comment type="caution">
    <text evidence="3">The sequence shown here is derived from an EMBL/GenBank/DDBJ whole genome shotgun (WGS) entry which is preliminary data.</text>
</comment>
<dbReference type="Proteomes" id="UP000248132">
    <property type="component" value="Unassembled WGS sequence"/>
</dbReference>
<dbReference type="OrthoDB" id="5141876at2"/>
<evidence type="ECO:0000313" key="3">
    <source>
        <dbReference type="EMBL" id="PYG90396.1"/>
    </source>
</evidence>
<comment type="similarity">
    <text evidence="1">Belongs to the N-acylglucosamine 2-epimerase family.</text>
</comment>
<gene>
    <name evidence="3" type="ORF">LY28_00279</name>
</gene>
<dbReference type="AlphaFoldDB" id="A0A318XPU9"/>